<dbReference type="Pfam" id="PF00291">
    <property type="entry name" value="PALP"/>
    <property type="match status" value="1"/>
</dbReference>
<keyword evidence="7 11" id="KW-0198">Cysteine biosynthesis</keyword>
<organism evidence="13 14">
    <name type="scientific">Calidithermus roseus</name>
    <dbReference type="NCBI Taxonomy" id="1644118"/>
    <lineage>
        <taxon>Bacteria</taxon>
        <taxon>Thermotogati</taxon>
        <taxon>Deinococcota</taxon>
        <taxon>Deinococci</taxon>
        <taxon>Thermales</taxon>
        <taxon>Thermaceae</taxon>
        <taxon>Calidithermus</taxon>
    </lineage>
</organism>
<evidence type="ECO:0000256" key="3">
    <source>
        <dbReference type="ARBA" id="ARBA00012681"/>
    </source>
</evidence>
<protein>
    <recommendedName>
        <fullName evidence="3 11">Cysteine synthase</fullName>
        <ecNumber evidence="3 11">2.5.1.47</ecNumber>
    </recommendedName>
</protein>
<keyword evidence="6 9" id="KW-0663">Pyridoxal phosphate</keyword>
<keyword evidence="14" id="KW-1185">Reference proteome</keyword>
<evidence type="ECO:0000256" key="11">
    <source>
        <dbReference type="RuleBase" id="RU003985"/>
    </source>
</evidence>
<comment type="similarity">
    <text evidence="2 11">Belongs to the cysteine synthase/cystathionine beta-synthase family.</text>
</comment>
<dbReference type="PROSITE" id="PS00901">
    <property type="entry name" value="CYS_SYNTHASE"/>
    <property type="match status" value="1"/>
</dbReference>
<feature type="binding site" evidence="9">
    <location>
        <position position="267"/>
    </location>
    <ligand>
        <name>pyridoxal 5'-phosphate</name>
        <dbReference type="ChEBI" id="CHEBI:597326"/>
    </ligand>
</feature>
<dbReference type="InterPro" id="IPR050214">
    <property type="entry name" value="Cys_Synth/Cystath_Beta-Synth"/>
</dbReference>
<comment type="caution">
    <text evidence="13">The sequence shown here is derived from an EMBL/GenBank/DDBJ whole genome shotgun (WGS) entry which is preliminary data.</text>
</comment>
<feature type="binding site" evidence="9">
    <location>
        <begin position="179"/>
        <end position="183"/>
    </location>
    <ligand>
        <name>pyridoxal 5'-phosphate</name>
        <dbReference type="ChEBI" id="CHEBI:597326"/>
    </ligand>
</feature>
<keyword evidence="4 11" id="KW-0028">Amino-acid biosynthesis</keyword>
<keyword evidence="5 11" id="KW-0808">Transferase</keyword>
<dbReference type="InterPro" id="IPR005856">
    <property type="entry name" value="Cys_synth"/>
</dbReference>
<evidence type="ECO:0000256" key="6">
    <source>
        <dbReference type="ARBA" id="ARBA00022898"/>
    </source>
</evidence>
<dbReference type="AlphaFoldDB" id="A0A399F5A4"/>
<evidence type="ECO:0000256" key="4">
    <source>
        <dbReference type="ARBA" id="ARBA00022605"/>
    </source>
</evidence>
<dbReference type="CDD" id="cd01561">
    <property type="entry name" value="CBS_like"/>
    <property type="match status" value="1"/>
</dbReference>
<evidence type="ECO:0000256" key="2">
    <source>
        <dbReference type="ARBA" id="ARBA00007103"/>
    </source>
</evidence>
<evidence type="ECO:0000256" key="8">
    <source>
        <dbReference type="ARBA" id="ARBA00047931"/>
    </source>
</evidence>
<dbReference type="InterPro" id="IPR001216">
    <property type="entry name" value="P-phosphate_BS"/>
</dbReference>
<proteinExistence type="inferred from homology"/>
<dbReference type="Gene3D" id="3.40.50.1100">
    <property type="match status" value="2"/>
</dbReference>
<comment type="catalytic activity">
    <reaction evidence="8 11">
        <text>O-acetyl-L-serine + hydrogen sulfide = L-cysteine + acetate</text>
        <dbReference type="Rhea" id="RHEA:14829"/>
        <dbReference type="ChEBI" id="CHEBI:29919"/>
        <dbReference type="ChEBI" id="CHEBI:30089"/>
        <dbReference type="ChEBI" id="CHEBI:35235"/>
        <dbReference type="ChEBI" id="CHEBI:58340"/>
        <dbReference type="EC" id="2.5.1.47"/>
    </reaction>
</comment>
<reference evidence="13 14" key="1">
    <citation type="submission" date="2018-08" db="EMBL/GenBank/DDBJ databases">
        <title>Meiothermus roseus NBRC 110900 genome sequencing project.</title>
        <authorList>
            <person name="Da Costa M.S."/>
            <person name="Albuquerque L."/>
            <person name="Raposo P."/>
            <person name="Froufe H.J.C."/>
            <person name="Barroso C.S."/>
            <person name="Egas C."/>
        </authorList>
    </citation>
    <scope>NUCLEOTIDE SEQUENCE [LARGE SCALE GENOMIC DNA]</scope>
    <source>
        <strain evidence="13 14">NBRC 110900</strain>
    </source>
</reference>
<feature type="domain" description="Tryptophan synthase beta chain-like PALP" evidence="12">
    <location>
        <begin position="8"/>
        <end position="294"/>
    </location>
</feature>
<dbReference type="SUPFAM" id="SSF53686">
    <property type="entry name" value="Tryptophan synthase beta subunit-like PLP-dependent enzymes"/>
    <property type="match status" value="1"/>
</dbReference>
<dbReference type="InterPro" id="IPR001926">
    <property type="entry name" value="TrpB-like_PALP"/>
</dbReference>
<dbReference type="GO" id="GO:0004124">
    <property type="term" value="F:cysteine synthase activity"/>
    <property type="evidence" value="ECO:0007669"/>
    <property type="project" value="UniProtKB-UniRule"/>
</dbReference>
<dbReference type="FunFam" id="3.40.50.1100:FF:000006">
    <property type="entry name" value="Cysteine synthase"/>
    <property type="match status" value="1"/>
</dbReference>
<dbReference type="PANTHER" id="PTHR10314">
    <property type="entry name" value="CYSTATHIONINE BETA-SYNTHASE"/>
    <property type="match status" value="1"/>
</dbReference>
<dbReference type="NCBIfam" id="TIGR01139">
    <property type="entry name" value="cysK"/>
    <property type="match status" value="1"/>
</dbReference>
<evidence type="ECO:0000259" key="12">
    <source>
        <dbReference type="Pfam" id="PF00291"/>
    </source>
</evidence>
<comment type="cofactor">
    <cofactor evidence="1 9 11">
        <name>pyridoxal 5'-phosphate</name>
        <dbReference type="ChEBI" id="CHEBI:597326"/>
    </cofactor>
</comment>
<dbReference type="Proteomes" id="UP000265341">
    <property type="component" value="Unassembled WGS sequence"/>
</dbReference>
<evidence type="ECO:0000256" key="7">
    <source>
        <dbReference type="ARBA" id="ARBA00023192"/>
    </source>
</evidence>
<dbReference type="NCBIfam" id="TIGR01136">
    <property type="entry name" value="cysKM"/>
    <property type="match status" value="1"/>
</dbReference>
<evidence type="ECO:0000256" key="9">
    <source>
        <dbReference type="PIRSR" id="PIRSR605856-50"/>
    </source>
</evidence>
<accession>A0A399F5A4</accession>
<sequence>MLGDMFIEHVIGKTPLVRLHRVVEPGMAEVFVKLEGSNPGGSIKDRPAWYMVRDAEERGILKPGSGQVIVEPTSGNTGIGLAMVAASRGYRLILCMPAQMSDERKRTLRAYGAELVLTDPERRMLAAREKAQEIALETGGFMPDQFANPANIRAHYETTGPELFAQMEGRIDAFVYGSGTGGTIMGVGRYLRERIPGVQIIACEPARSNVLSGGQMGQHQFQGMGPGFIPPNLDVRMLDRVVQVWEEEAFPLARRLAREEGLFLGMSSGGIVWAALQVAKELGEGKRVACISPDSGSKYLTTALYAEEDSSVAKPSVVDGR</sequence>
<evidence type="ECO:0000256" key="5">
    <source>
        <dbReference type="ARBA" id="ARBA00022679"/>
    </source>
</evidence>
<evidence type="ECO:0000313" key="14">
    <source>
        <dbReference type="Proteomes" id="UP000265341"/>
    </source>
</evidence>
<name>A0A399F5A4_9DEIN</name>
<feature type="modified residue" description="N6-(pyridoxal phosphate)lysine" evidence="10">
    <location>
        <position position="44"/>
    </location>
</feature>
<gene>
    <name evidence="13" type="primary">cysK</name>
    <name evidence="13" type="ORF">Mrose_00026</name>
</gene>
<dbReference type="InterPro" id="IPR005859">
    <property type="entry name" value="CysK"/>
</dbReference>
<evidence type="ECO:0000313" key="13">
    <source>
        <dbReference type="EMBL" id="RIH89801.1"/>
    </source>
</evidence>
<dbReference type="InterPro" id="IPR036052">
    <property type="entry name" value="TrpB-like_PALP_sf"/>
</dbReference>
<dbReference type="GO" id="GO:0006535">
    <property type="term" value="P:cysteine biosynthetic process from serine"/>
    <property type="evidence" value="ECO:0007669"/>
    <property type="project" value="UniProtKB-UniRule"/>
</dbReference>
<evidence type="ECO:0000256" key="10">
    <source>
        <dbReference type="PIRSR" id="PIRSR605856-51"/>
    </source>
</evidence>
<dbReference type="EC" id="2.5.1.47" evidence="3 11"/>
<feature type="binding site" evidence="9">
    <location>
        <position position="76"/>
    </location>
    <ligand>
        <name>pyridoxal 5'-phosphate</name>
        <dbReference type="ChEBI" id="CHEBI:597326"/>
    </ligand>
</feature>
<evidence type="ECO:0000256" key="1">
    <source>
        <dbReference type="ARBA" id="ARBA00001933"/>
    </source>
</evidence>
<dbReference type="EMBL" id="QWLA01000001">
    <property type="protein sequence ID" value="RIH89801.1"/>
    <property type="molecule type" value="Genomic_DNA"/>
</dbReference>